<proteinExistence type="predicted"/>
<name>A0A1E3PZS7_LIPST</name>
<feature type="domain" description="DUF659" evidence="1">
    <location>
        <begin position="44"/>
        <end position="137"/>
    </location>
</feature>
<dbReference type="OrthoDB" id="2415357at2759"/>
<dbReference type="Proteomes" id="UP000094385">
    <property type="component" value="Unassembled WGS sequence"/>
</dbReference>
<sequence length="137" mass="15126">GEILVLQQELANFLFTSGLSFTWLTTLPSENGSTTFARAFEIPHRKETQTESHMTLVTDSWTNIRGEAIVNYVLVAPNGEAMFHSADPTGAESHTGSYLSKRIIEVIEDVGPEKIVAICSDTASNVQHAIKIVCRRY</sequence>
<keyword evidence="3" id="KW-1185">Reference proteome</keyword>
<dbReference type="Pfam" id="PF04937">
    <property type="entry name" value="DUF659"/>
    <property type="match status" value="1"/>
</dbReference>
<feature type="non-terminal residue" evidence="2">
    <location>
        <position position="1"/>
    </location>
</feature>
<dbReference type="AlphaFoldDB" id="A0A1E3PZS7"/>
<gene>
    <name evidence="2" type="ORF">LIPSTDRAFT_74386</name>
</gene>
<organism evidence="2 3">
    <name type="scientific">Lipomyces starkeyi NRRL Y-11557</name>
    <dbReference type="NCBI Taxonomy" id="675824"/>
    <lineage>
        <taxon>Eukaryota</taxon>
        <taxon>Fungi</taxon>
        <taxon>Dikarya</taxon>
        <taxon>Ascomycota</taxon>
        <taxon>Saccharomycotina</taxon>
        <taxon>Lipomycetes</taxon>
        <taxon>Lipomycetales</taxon>
        <taxon>Lipomycetaceae</taxon>
        <taxon>Lipomyces</taxon>
    </lineage>
</organism>
<evidence type="ECO:0000313" key="2">
    <source>
        <dbReference type="EMBL" id="ODQ70886.1"/>
    </source>
</evidence>
<evidence type="ECO:0000259" key="1">
    <source>
        <dbReference type="Pfam" id="PF04937"/>
    </source>
</evidence>
<reference evidence="2 3" key="1">
    <citation type="journal article" date="2016" name="Proc. Natl. Acad. Sci. U.S.A.">
        <title>Comparative genomics of biotechnologically important yeasts.</title>
        <authorList>
            <person name="Riley R."/>
            <person name="Haridas S."/>
            <person name="Wolfe K.H."/>
            <person name="Lopes M.R."/>
            <person name="Hittinger C.T."/>
            <person name="Goeker M."/>
            <person name="Salamov A.A."/>
            <person name="Wisecaver J.H."/>
            <person name="Long T.M."/>
            <person name="Calvey C.H."/>
            <person name="Aerts A.L."/>
            <person name="Barry K.W."/>
            <person name="Choi C."/>
            <person name="Clum A."/>
            <person name="Coughlan A.Y."/>
            <person name="Deshpande S."/>
            <person name="Douglass A.P."/>
            <person name="Hanson S.J."/>
            <person name="Klenk H.-P."/>
            <person name="LaButti K.M."/>
            <person name="Lapidus A."/>
            <person name="Lindquist E.A."/>
            <person name="Lipzen A.M."/>
            <person name="Meier-Kolthoff J.P."/>
            <person name="Ohm R.A."/>
            <person name="Otillar R.P."/>
            <person name="Pangilinan J.L."/>
            <person name="Peng Y."/>
            <person name="Rokas A."/>
            <person name="Rosa C.A."/>
            <person name="Scheuner C."/>
            <person name="Sibirny A.A."/>
            <person name="Slot J.C."/>
            <person name="Stielow J.B."/>
            <person name="Sun H."/>
            <person name="Kurtzman C.P."/>
            <person name="Blackwell M."/>
            <person name="Grigoriev I.V."/>
            <person name="Jeffries T.W."/>
        </authorList>
    </citation>
    <scope>NUCLEOTIDE SEQUENCE [LARGE SCALE GENOMIC DNA]</scope>
    <source>
        <strain evidence="2 3">NRRL Y-11557</strain>
    </source>
</reference>
<dbReference type="EMBL" id="KV454299">
    <property type="protein sequence ID" value="ODQ70886.1"/>
    <property type="molecule type" value="Genomic_DNA"/>
</dbReference>
<accession>A0A1E3PZS7</accession>
<evidence type="ECO:0000313" key="3">
    <source>
        <dbReference type="Proteomes" id="UP000094385"/>
    </source>
</evidence>
<dbReference type="InterPro" id="IPR007021">
    <property type="entry name" value="DUF659"/>
</dbReference>
<protein>
    <recommendedName>
        <fullName evidence="1">DUF659 domain-containing protein</fullName>
    </recommendedName>
</protein>